<evidence type="ECO:0000313" key="2">
    <source>
        <dbReference type="EMBL" id="MBD5778438.1"/>
    </source>
</evidence>
<reference evidence="2" key="1">
    <citation type="submission" date="2020-09" db="EMBL/GenBank/DDBJ databases">
        <title>Pelagicoccus enzymogenes sp. nov. with an EPS production, isolated from marine sediment.</title>
        <authorList>
            <person name="Feng X."/>
        </authorList>
    </citation>
    <scope>NUCLEOTIDE SEQUENCE</scope>
    <source>
        <strain evidence="2">NFK12</strain>
    </source>
</reference>
<dbReference type="Pfam" id="PF07963">
    <property type="entry name" value="N_methyl"/>
    <property type="match status" value="1"/>
</dbReference>
<feature type="transmembrane region" description="Helical" evidence="1">
    <location>
        <begin position="12"/>
        <end position="34"/>
    </location>
</feature>
<keyword evidence="1" id="KW-0472">Membrane</keyword>
<gene>
    <name evidence="2" type="ORF">IEN85_02960</name>
</gene>
<keyword evidence="1" id="KW-0812">Transmembrane</keyword>
<keyword evidence="3" id="KW-1185">Reference proteome</keyword>
<organism evidence="2 3">
    <name type="scientific">Pelagicoccus enzymogenes</name>
    <dbReference type="NCBI Taxonomy" id="2773457"/>
    <lineage>
        <taxon>Bacteria</taxon>
        <taxon>Pseudomonadati</taxon>
        <taxon>Verrucomicrobiota</taxon>
        <taxon>Opitutia</taxon>
        <taxon>Puniceicoccales</taxon>
        <taxon>Pelagicoccaceae</taxon>
        <taxon>Pelagicoccus</taxon>
    </lineage>
</organism>
<dbReference type="EMBL" id="JACYFG010000006">
    <property type="protein sequence ID" value="MBD5778438.1"/>
    <property type="molecule type" value="Genomic_DNA"/>
</dbReference>
<sequence length="220" mass="25588">MKRRARQSGFTLLEVLLAVALGAMVVISMTSFLFSMAELWGVGSNERLFEKHARGVSRFIESSFQKASQRYDASADANESLFWFNWEGDETTRESFLSFELKESPGALIWPEHPLPHVVCSLEFDEDEGLFLLWRSRLEEAFDEDPPRRTLISPFVKEIEYHYINYEEENPEWEVETSPLQEADDSYLMPERIVLKFRFKGEEIARQLILPKVLEGTPIL</sequence>
<dbReference type="NCBIfam" id="TIGR02532">
    <property type="entry name" value="IV_pilin_GFxxxE"/>
    <property type="match status" value="1"/>
</dbReference>
<dbReference type="RefSeq" id="WP_191615579.1">
    <property type="nucleotide sequence ID" value="NZ_JACYFG010000006.1"/>
</dbReference>
<dbReference type="AlphaFoldDB" id="A0A927IG90"/>
<comment type="caution">
    <text evidence="2">The sequence shown here is derived from an EMBL/GenBank/DDBJ whole genome shotgun (WGS) entry which is preliminary data.</text>
</comment>
<accession>A0A927IG90</accession>
<evidence type="ECO:0000256" key="1">
    <source>
        <dbReference type="SAM" id="Phobius"/>
    </source>
</evidence>
<name>A0A927IG90_9BACT</name>
<protein>
    <submittedName>
        <fullName evidence="2">Prepilin-type N-terminal cleavage/methylation domain-containing protein</fullName>
    </submittedName>
</protein>
<dbReference type="Proteomes" id="UP000622317">
    <property type="component" value="Unassembled WGS sequence"/>
</dbReference>
<evidence type="ECO:0000313" key="3">
    <source>
        <dbReference type="Proteomes" id="UP000622317"/>
    </source>
</evidence>
<dbReference type="PROSITE" id="PS00409">
    <property type="entry name" value="PROKAR_NTER_METHYL"/>
    <property type="match status" value="1"/>
</dbReference>
<dbReference type="InterPro" id="IPR012902">
    <property type="entry name" value="N_methyl_site"/>
</dbReference>
<keyword evidence="1" id="KW-1133">Transmembrane helix</keyword>
<proteinExistence type="predicted"/>